<accession>A0A6C0AE87</accession>
<dbReference type="GO" id="GO:0016787">
    <property type="term" value="F:hydrolase activity"/>
    <property type="evidence" value="ECO:0007669"/>
    <property type="project" value="InterPro"/>
</dbReference>
<dbReference type="Gene3D" id="3.60.21.10">
    <property type="match status" value="1"/>
</dbReference>
<evidence type="ECO:0000313" key="2">
    <source>
        <dbReference type="EMBL" id="QHS77695.1"/>
    </source>
</evidence>
<dbReference type="InterPro" id="IPR029052">
    <property type="entry name" value="Metallo-depent_PP-like"/>
</dbReference>
<dbReference type="Pfam" id="PF00149">
    <property type="entry name" value="Metallophos"/>
    <property type="match status" value="1"/>
</dbReference>
<dbReference type="InterPro" id="IPR004843">
    <property type="entry name" value="Calcineurin-like_PHP"/>
</dbReference>
<name>A0A6C0AE87_9ZZZZ</name>
<reference evidence="2" key="1">
    <citation type="journal article" date="2020" name="Nature">
        <title>Giant virus diversity and host interactions through global metagenomics.</title>
        <authorList>
            <person name="Schulz F."/>
            <person name="Roux S."/>
            <person name="Paez-Espino D."/>
            <person name="Jungbluth S."/>
            <person name="Walsh D.A."/>
            <person name="Denef V.J."/>
            <person name="McMahon K.D."/>
            <person name="Konstantinidis K.T."/>
            <person name="Eloe-Fadrosh E.A."/>
            <person name="Kyrpides N.C."/>
            <person name="Woyke T."/>
        </authorList>
    </citation>
    <scope>NUCLEOTIDE SEQUENCE</scope>
    <source>
        <strain evidence="2">GVMAG-S-1021933-23</strain>
    </source>
</reference>
<dbReference type="PANTHER" id="PTHR37844">
    <property type="entry name" value="SER/THR PROTEIN PHOSPHATASE SUPERFAMILY (AFU_ORTHOLOGUE AFUA_1G14840)"/>
    <property type="match status" value="1"/>
</dbReference>
<dbReference type="PANTHER" id="PTHR37844:SF2">
    <property type="entry name" value="SER_THR PROTEIN PHOSPHATASE SUPERFAMILY (AFU_ORTHOLOGUE AFUA_1G14840)"/>
    <property type="match status" value="1"/>
</dbReference>
<protein>
    <recommendedName>
        <fullName evidence="1">Calcineurin-like phosphoesterase domain-containing protein</fullName>
    </recommendedName>
</protein>
<dbReference type="EMBL" id="MN740593">
    <property type="protein sequence ID" value="QHS77695.1"/>
    <property type="molecule type" value="Genomic_DNA"/>
</dbReference>
<feature type="domain" description="Calcineurin-like phosphoesterase" evidence="1">
    <location>
        <begin position="5"/>
        <end position="224"/>
    </location>
</feature>
<dbReference type="AlphaFoldDB" id="A0A6C0AE87"/>
<dbReference type="SUPFAM" id="SSF56300">
    <property type="entry name" value="Metallo-dependent phosphatases"/>
    <property type="match status" value="1"/>
</dbReference>
<evidence type="ECO:0000259" key="1">
    <source>
        <dbReference type="Pfam" id="PF00149"/>
    </source>
</evidence>
<proteinExistence type="predicted"/>
<sequence>MSFQVYSDLHLEHYRGKIPEIEPKADYLILAGDIATPSTMKILEKFLKYCSTKWQKVFYICGNHEFYGGEDIIKLKEDYRTLCSNFSNVHFLDNEYIIVDGIAIYGFIGWTPLDKFIIRDGYDVLCDFDNIKIEKKYMTPKMMVDMSKSDLELFKTFIDKVNNEEIICDSVLIISHFPPIRDGTSAPEYTGNELQAYFSWENMMKICGISCKKIKTHVSGHTHWSYDFMIEGIRYISNQMGYPKERVKFNDGCFNQYIV</sequence>
<organism evidence="2">
    <name type="scientific">viral metagenome</name>
    <dbReference type="NCBI Taxonomy" id="1070528"/>
    <lineage>
        <taxon>unclassified sequences</taxon>
        <taxon>metagenomes</taxon>
        <taxon>organismal metagenomes</taxon>
    </lineage>
</organism>